<proteinExistence type="inferred from homology"/>
<accession>A0A3N2PPQ6</accession>
<dbReference type="PANTHER" id="PTHR13072">
    <property type="entry name" value="DYNACTIN 6"/>
    <property type="match status" value="1"/>
</dbReference>
<dbReference type="PANTHER" id="PTHR13072:SF0">
    <property type="entry name" value="DYNACTIN SUBUNIT 6"/>
    <property type="match status" value="1"/>
</dbReference>
<dbReference type="Proteomes" id="UP000272025">
    <property type="component" value="Unassembled WGS sequence"/>
</dbReference>
<reference evidence="8 9" key="1">
    <citation type="journal article" date="2018" name="Mol. Ecol.">
        <title>The obligate alkalophilic soda-lake fungus Sodiomyces alkalinus has shifted to a protein diet.</title>
        <authorList>
            <person name="Grum-Grzhimaylo A.A."/>
            <person name="Falkoski D.L."/>
            <person name="van den Heuvel J."/>
            <person name="Valero-Jimenez C.A."/>
            <person name="Min B."/>
            <person name="Choi I.G."/>
            <person name="Lipzen A."/>
            <person name="Daum C.G."/>
            <person name="Aanen D.K."/>
            <person name="Tsang A."/>
            <person name="Henrissat B."/>
            <person name="Bilanenko E.N."/>
            <person name="de Vries R.P."/>
            <person name="van Kan J.A.L."/>
            <person name="Grigoriev I.V."/>
            <person name="Debets A.J.M."/>
        </authorList>
    </citation>
    <scope>NUCLEOTIDE SEQUENCE [LARGE SCALE GENOMIC DNA]</scope>
    <source>
        <strain evidence="8 9">F11</strain>
    </source>
</reference>
<dbReference type="GO" id="GO:0005869">
    <property type="term" value="C:dynactin complex"/>
    <property type="evidence" value="ECO:0007669"/>
    <property type="project" value="InterPro"/>
</dbReference>
<protein>
    <recommendedName>
        <fullName evidence="3">Dynactin subunit 6</fullName>
    </recommendedName>
</protein>
<evidence type="ECO:0000256" key="7">
    <source>
        <dbReference type="SAM" id="MobiDB-lite"/>
    </source>
</evidence>
<evidence type="ECO:0000256" key="1">
    <source>
        <dbReference type="ARBA" id="ARBA00004245"/>
    </source>
</evidence>
<evidence type="ECO:0000256" key="5">
    <source>
        <dbReference type="ARBA" id="ARBA00023212"/>
    </source>
</evidence>
<dbReference type="Gene3D" id="2.160.10.10">
    <property type="entry name" value="Hexapeptide repeat proteins"/>
    <property type="match status" value="1"/>
</dbReference>
<dbReference type="RefSeq" id="XP_028464291.1">
    <property type="nucleotide sequence ID" value="XM_028615132.1"/>
</dbReference>
<dbReference type="GO" id="GO:0007052">
    <property type="term" value="P:mitotic spindle organization"/>
    <property type="evidence" value="ECO:0007669"/>
    <property type="project" value="TreeGrafter"/>
</dbReference>
<keyword evidence="9" id="KW-1185">Reference proteome</keyword>
<comment type="similarity">
    <text evidence="2">Belongs to the dynactin subunits 5/6 family. Dynactin subunit 6 subfamily.</text>
</comment>
<feature type="region of interest" description="Disordered" evidence="7">
    <location>
        <begin position="1"/>
        <end position="34"/>
    </location>
</feature>
<name>A0A3N2PPQ6_SODAK</name>
<dbReference type="OrthoDB" id="2355at2759"/>
<feature type="compositionally biased region" description="Polar residues" evidence="7">
    <location>
        <begin position="16"/>
        <end position="34"/>
    </location>
</feature>
<evidence type="ECO:0000256" key="6">
    <source>
        <dbReference type="ARBA" id="ARBA00034687"/>
    </source>
</evidence>
<comment type="subcellular location">
    <subcellularLocation>
        <location evidence="1">Cytoplasm</location>
        <location evidence="1">Cytoskeleton</location>
    </subcellularLocation>
</comment>
<dbReference type="EMBL" id="ML119059">
    <property type="protein sequence ID" value="ROT36485.1"/>
    <property type="molecule type" value="Genomic_DNA"/>
</dbReference>
<comment type="function">
    <text evidence="6">Part of the dynactin complex that activates the molecular motor dynein for ultra-processive transport along microtubules.</text>
</comment>
<dbReference type="SUPFAM" id="SSF51161">
    <property type="entry name" value="Trimeric LpxA-like enzymes"/>
    <property type="match status" value="1"/>
</dbReference>
<dbReference type="InterPro" id="IPR027777">
    <property type="entry name" value="DCTN6"/>
</dbReference>
<evidence type="ECO:0000256" key="2">
    <source>
        <dbReference type="ARBA" id="ARBA00007719"/>
    </source>
</evidence>
<evidence type="ECO:0000313" key="8">
    <source>
        <dbReference type="EMBL" id="ROT36485.1"/>
    </source>
</evidence>
<evidence type="ECO:0000313" key="9">
    <source>
        <dbReference type="Proteomes" id="UP000272025"/>
    </source>
</evidence>
<keyword evidence="4" id="KW-0963">Cytoplasm</keyword>
<dbReference type="AlphaFoldDB" id="A0A3N2PPQ6"/>
<keyword evidence="5" id="KW-0206">Cytoskeleton</keyword>
<gene>
    <name evidence="8" type="ORF">SODALDRAFT_380797</name>
</gene>
<evidence type="ECO:0000256" key="4">
    <source>
        <dbReference type="ARBA" id="ARBA00022490"/>
    </source>
</evidence>
<dbReference type="InterPro" id="IPR011004">
    <property type="entry name" value="Trimer_LpxA-like_sf"/>
</dbReference>
<dbReference type="STRING" id="1314773.A0A3N2PPQ6"/>
<dbReference type="GO" id="GO:0070840">
    <property type="term" value="F:dynein complex binding"/>
    <property type="evidence" value="ECO:0007669"/>
    <property type="project" value="TreeGrafter"/>
</dbReference>
<evidence type="ECO:0000256" key="3">
    <source>
        <dbReference type="ARBA" id="ARBA00016573"/>
    </source>
</evidence>
<sequence>MSSSSSSKRRSILPPVSNSGPQAPVNASSSAKVSDNSILTGTHSITIQSESVVHPRARLESTSGSVLVGRRCIIHERTHIGSTDGDETSGGVVLGDYVTVEAGAVIKAGGTEIGGDTVVGVKARIGNGAKVGKNCTITPLSVVKPGETIPDFTVIYSNGRRRTDKRGVTELQHRVQARHVEVLKRLIPNNPAKRQAAAG</sequence>
<organism evidence="8 9">
    <name type="scientific">Sodiomyces alkalinus (strain CBS 110278 / VKM F-3762 / F11)</name>
    <name type="common">Alkaliphilic filamentous fungus</name>
    <dbReference type="NCBI Taxonomy" id="1314773"/>
    <lineage>
        <taxon>Eukaryota</taxon>
        <taxon>Fungi</taxon>
        <taxon>Dikarya</taxon>
        <taxon>Ascomycota</taxon>
        <taxon>Pezizomycotina</taxon>
        <taxon>Sordariomycetes</taxon>
        <taxon>Hypocreomycetidae</taxon>
        <taxon>Glomerellales</taxon>
        <taxon>Plectosphaerellaceae</taxon>
        <taxon>Sodiomyces</taxon>
    </lineage>
</organism>
<dbReference type="GeneID" id="39583609"/>